<dbReference type="Proteomes" id="UP000003416">
    <property type="component" value="Unassembled WGS sequence"/>
</dbReference>
<keyword evidence="8" id="KW-1185">Reference proteome</keyword>
<dbReference type="GeneID" id="86050379"/>
<dbReference type="GO" id="GO:0016987">
    <property type="term" value="F:sigma factor activity"/>
    <property type="evidence" value="ECO:0007669"/>
    <property type="project" value="UniProtKB-KW"/>
</dbReference>
<dbReference type="STRING" id="763034.HMPREF9446_02939"/>
<dbReference type="Pfam" id="PF04542">
    <property type="entry name" value="Sigma70_r2"/>
    <property type="match status" value="1"/>
</dbReference>
<evidence type="ECO:0000256" key="1">
    <source>
        <dbReference type="ARBA" id="ARBA00010641"/>
    </source>
</evidence>
<dbReference type="InterPro" id="IPR036388">
    <property type="entry name" value="WH-like_DNA-bd_sf"/>
</dbReference>
<dbReference type="InterPro" id="IPR014327">
    <property type="entry name" value="RNA_pol_sigma70_bacteroid"/>
</dbReference>
<keyword evidence="4" id="KW-0804">Transcription</keyword>
<accession>F3PW09</accession>
<dbReference type="InterPro" id="IPR013325">
    <property type="entry name" value="RNA_pol_sigma_r2"/>
</dbReference>
<dbReference type="GO" id="GO:0006352">
    <property type="term" value="P:DNA-templated transcription initiation"/>
    <property type="evidence" value="ECO:0007669"/>
    <property type="project" value="InterPro"/>
</dbReference>
<dbReference type="NCBIfam" id="TIGR02937">
    <property type="entry name" value="sigma70-ECF"/>
    <property type="match status" value="1"/>
</dbReference>
<dbReference type="Gene3D" id="1.10.10.10">
    <property type="entry name" value="Winged helix-like DNA-binding domain superfamily/Winged helix DNA-binding domain"/>
    <property type="match status" value="1"/>
</dbReference>
<sequence>MIIINSTLLDMEEEKVLERLKEGEHEAFTQLYNAYWNQVYNFSRLYVSSVEDCKEIVQQVFVKVWEARTLIKEKENFRGFLFIITRNIVFNLSKKSFNESFYKMSVLSAFSDSMEQANCDVEEEIMASQLNDYINQLVDSLPARQKEVFVLSRQHHLSHKEIAFRLDISEKTVEQHIYKVLKFLKENLQLFTIFLAC</sequence>
<dbReference type="NCBIfam" id="TIGR02985">
    <property type="entry name" value="Sig70_bacteroi1"/>
    <property type="match status" value="1"/>
</dbReference>
<proteinExistence type="inferred from homology"/>
<evidence type="ECO:0000313" key="7">
    <source>
        <dbReference type="EMBL" id="EGF52587.1"/>
    </source>
</evidence>
<organism evidence="7 8">
    <name type="scientific">Bacteroides fluxus YIT 12057</name>
    <dbReference type="NCBI Taxonomy" id="763034"/>
    <lineage>
        <taxon>Bacteria</taxon>
        <taxon>Pseudomonadati</taxon>
        <taxon>Bacteroidota</taxon>
        <taxon>Bacteroidia</taxon>
        <taxon>Bacteroidales</taxon>
        <taxon>Bacteroidaceae</taxon>
        <taxon>Bacteroides</taxon>
    </lineage>
</organism>
<dbReference type="InterPro" id="IPR007627">
    <property type="entry name" value="RNA_pol_sigma70_r2"/>
</dbReference>
<comment type="similarity">
    <text evidence="1">Belongs to the sigma-70 factor family. ECF subfamily.</text>
</comment>
<keyword evidence="2" id="KW-0805">Transcription regulation</keyword>
<feature type="domain" description="RNA polymerase sigma-70 region 2" evidence="5">
    <location>
        <begin position="31"/>
        <end position="90"/>
    </location>
</feature>
<dbReference type="Gene3D" id="1.10.1740.10">
    <property type="match status" value="1"/>
</dbReference>
<dbReference type="AlphaFoldDB" id="F3PW09"/>
<gene>
    <name evidence="7" type="ORF">HMPREF9446_02939</name>
</gene>
<dbReference type="InterPro" id="IPR013324">
    <property type="entry name" value="RNA_pol_sigma_r3/r4-like"/>
</dbReference>
<dbReference type="EMBL" id="AFBN01000094">
    <property type="protein sequence ID" value="EGF52587.1"/>
    <property type="molecule type" value="Genomic_DNA"/>
</dbReference>
<evidence type="ECO:0000256" key="4">
    <source>
        <dbReference type="ARBA" id="ARBA00023163"/>
    </source>
</evidence>
<dbReference type="HOGENOM" id="CLU_047691_4_1_10"/>
<comment type="caution">
    <text evidence="7">The sequence shown here is derived from an EMBL/GenBank/DDBJ whole genome shotgun (WGS) entry which is preliminary data.</text>
</comment>
<feature type="domain" description="RNA polymerase sigma factor 70 region 4 type 2" evidence="6">
    <location>
        <begin position="133"/>
        <end position="184"/>
    </location>
</feature>
<evidence type="ECO:0000259" key="5">
    <source>
        <dbReference type="Pfam" id="PF04542"/>
    </source>
</evidence>
<protein>
    <submittedName>
        <fullName evidence="7">RNA polymerase sigma-70 factor</fullName>
    </submittedName>
</protein>
<name>F3PW09_9BACE</name>
<keyword evidence="3" id="KW-0731">Sigma factor</keyword>
<dbReference type="PANTHER" id="PTHR43133">
    <property type="entry name" value="RNA POLYMERASE ECF-TYPE SIGMA FACTO"/>
    <property type="match status" value="1"/>
</dbReference>
<dbReference type="InterPro" id="IPR039425">
    <property type="entry name" value="RNA_pol_sigma-70-like"/>
</dbReference>
<dbReference type="InterPro" id="IPR013249">
    <property type="entry name" value="RNA_pol_sigma70_r4_t2"/>
</dbReference>
<dbReference type="InterPro" id="IPR014284">
    <property type="entry name" value="RNA_pol_sigma-70_dom"/>
</dbReference>
<reference evidence="7 8" key="1">
    <citation type="submission" date="2011-02" db="EMBL/GenBank/DDBJ databases">
        <authorList>
            <person name="Weinstock G."/>
            <person name="Sodergren E."/>
            <person name="Clifton S."/>
            <person name="Fulton L."/>
            <person name="Fulton B."/>
            <person name="Courtney L."/>
            <person name="Fronick C."/>
            <person name="Harrison M."/>
            <person name="Strong C."/>
            <person name="Farmer C."/>
            <person name="Delahaunty K."/>
            <person name="Markovic C."/>
            <person name="Hall O."/>
            <person name="Minx P."/>
            <person name="Tomlinson C."/>
            <person name="Mitreva M."/>
            <person name="Hou S."/>
            <person name="Chen J."/>
            <person name="Wollam A."/>
            <person name="Pepin K.H."/>
            <person name="Johnson M."/>
            <person name="Bhonagiri V."/>
            <person name="Zhang X."/>
            <person name="Suruliraj S."/>
            <person name="Warren W."/>
            <person name="Chinwalla A."/>
            <person name="Mardis E.R."/>
            <person name="Wilson R.K."/>
        </authorList>
    </citation>
    <scope>NUCLEOTIDE SEQUENCE [LARGE SCALE GENOMIC DNA]</scope>
    <source>
        <strain evidence="7 8">YIT 12057</strain>
    </source>
</reference>
<dbReference type="RefSeq" id="WP_009126167.1">
    <property type="nucleotide sequence ID" value="NZ_GL882687.1"/>
</dbReference>
<dbReference type="SUPFAM" id="SSF88946">
    <property type="entry name" value="Sigma2 domain of RNA polymerase sigma factors"/>
    <property type="match status" value="1"/>
</dbReference>
<evidence type="ECO:0000313" key="8">
    <source>
        <dbReference type="Proteomes" id="UP000003416"/>
    </source>
</evidence>
<evidence type="ECO:0000256" key="3">
    <source>
        <dbReference type="ARBA" id="ARBA00023082"/>
    </source>
</evidence>
<dbReference type="GO" id="GO:0003677">
    <property type="term" value="F:DNA binding"/>
    <property type="evidence" value="ECO:0007669"/>
    <property type="project" value="InterPro"/>
</dbReference>
<dbReference type="eggNOG" id="COG1595">
    <property type="taxonomic scope" value="Bacteria"/>
</dbReference>
<dbReference type="CDD" id="cd06171">
    <property type="entry name" value="Sigma70_r4"/>
    <property type="match status" value="1"/>
</dbReference>
<evidence type="ECO:0000256" key="2">
    <source>
        <dbReference type="ARBA" id="ARBA00023015"/>
    </source>
</evidence>
<dbReference type="PANTHER" id="PTHR43133:SF46">
    <property type="entry name" value="RNA POLYMERASE SIGMA-70 FACTOR ECF SUBFAMILY"/>
    <property type="match status" value="1"/>
</dbReference>
<dbReference type="Pfam" id="PF08281">
    <property type="entry name" value="Sigma70_r4_2"/>
    <property type="match status" value="1"/>
</dbReference>
<evidence type="ECO:0000259" key="6">
    <source>
        <dbReference type="Pfam" id="PF08281"/>
    </source>
</evidence>
<dbReference type="SUPFAM" id="SSF88659">
    <property type="entry name" value="Sigma3 and sigma4 domains of RNA polymerase sigma factors"/>
    <property type="match status" value="1"/>
</dbReference>